<evidence type="ECO:0000256" key="4">
    <source>
        <dbReference type="SAM" id="Phobius"/>
    </source>
</evidence>
<name>A0ABD0WYB9_UMBPY</name>
<organism evidence="6 7">
    <name type="scientific">Umbra pygmaea</name>
    <name type="common">Eastern mudminnow</name>
    <dbReference type="NCBI Taxonomy" id="75934"/>
    <lineage>
        <taxon>Eukaryota</taxon>
        <taxon>Metazoa</taxon>
        <taxon>Chordata</taxon>
        <taxon>Craniata</taxon>
        <taxon>Vertebrata</taxon>
        <taxon>Euteleostomi</taxon>
        <taxon>Actinopterygii</taxon>
        <taxon>Neopterygii</taxon>
        <taxon>Teleostei</taxon>
        <taxon>Protacanthopterygii</taxon>
        <taxon>Esociformes</taxon>
        <taxon>Umbridae</taxon>
        <taxon>Umbra</taxon>
    </lineage>
</organism>
<dbReference type="Proteomes" id="UP001557470">
    <property type="component" value="Unassembled WGS sequence"/>
</dbReference>
<dbReference type="AlphaFoldDB" id="A0ABD0WYB9"/>
<evidence type="ECO:0000313" key="7">
    <source>
        <dbReference type="Proteomes" id="UP001557470"/>
    </source>
</evidence>
<dbReference type="InterPro" id="IPR001003">
    <property type="entry name" value="MHC_II_a_N"/>
</dbReference>
<dbReference type="InterPro" id="IPR003006">
    <property type="entry name" value="Ig/MHC_CS"/>
</dbReference>
<proteinExistence type="inferred from homology"/>
<dbReference type="InterPro" id="IPR050160">
    <property type="entry name" value="MHC/Immunoglobulin"/>
</dbReference>
<dbReference type="PROSITE" id="PS50835">
    <property type="entry name" value="IG_LIKE"/>
    <property type="match status" value="1"/>
</dbReference>
<keyword evidence="4" id="KW-0472">Membrane</keyword>
<dbReference type="InterPro" id="IPR036179">
    <property type="entry name" value="Ig-like_dom_sf"/>
</dbReference>
<keyword evidence="4" id="KW-1133">Transmembrane helix</keyword>
<dbReference type="SUPFAM" id="SSF54452">
    <property type="entry name" value="MHC antigen-recognition domain"/>
    <property type="match status" value="1"/>
</dbReference>
<evidence type="ECO:0000256" key="2">
    <source>
        <dbReference type="ARBA" id="ARBA00023180"/>
    </source>
</evidence>
<protein>
    <recommendedName>
        <fullName evidence="5">Ig-like domain-containing protein</fullName>
    </recommendedName>
</protein>
<dbReference type="SMART" id="SM00407">
    <property type="entry name" value="IGc1"/>
    <property type="match status" value="1"/>
</dbReference>
<dbReference type="Pfam" id="PF07654">
    <property type="entry name" value="C1-set"/>
    <property type="match status" value="1"/>
</dbReference>
<dbReference type="Pfam" id="PF00993">
    <property type="entry name" value="MHC_II_alpha"/>
    <property type="match status" value="1"/>
</dbReference>
<dbReference type="InterPro" id="IPR013783">
    <property type="entry name" value="Ig-like_fold"/>
</dbReference>
<dbReference type="PANTHER" id="PTHR19944">
    <property type="entry name" value="MHC CLASS II-RELATED"/>
    <property type="match status" value="1"/>
</dbReference>
<comment type="similarity">
    <text evidence="1">Belongs to the MHC class II family.</text>
</comment>
<comment type="caution">
    <text evidence="6">The sequence shown here is derived from an EMBL/GenBank/DDBJ whole genome shotgun (WGS) entry which is preliminary data.</text>
</comment>
<dbReference type="PANTHER" id="PTHR19944:SF86">
    <property type="entry name" value="HLA CLASS II HISTOCOMPATIBILITY ANTIGEN, DR ALPHA CHAIN"/>
    <property type="match status" value="1"/>
</dbReference>
<dbReference type="EMBL" id="JAGEUA010000004">
    <property type="protein sequence ID" value="KAL0985411.1"/>
    <property type="molecule type" value="Genomic_DNA"/>
</dbReference>
<evidence type="ECO:0000256" key="1">
    <source>
        <dbReference type="ARBA" id="ARBA00007394"/>
    </source>
</evidence>
<keyword evidence="4" id="KW-0812">Transmembrane</keyword>
<sequence length="270" mass="29834">MSLSQTSSNLDLVCCCVISKTQMSLTMISVTLLILTKAICTSAEFNHEIHFIYGCFESGDPEVGMIVDGDEIFYAVFNEKSVDVVWTLPKYSPIQITEDKKLLALQCVANIKPLCKENLAWDQMAEHKIPKVKDPPESSIYPREDVALGENNTLICFVNNFFPPPVKINWKKNGVKVTKGTSLSRYYPNKDGTFHQLSTLSFTPQQGDTYTCSVEHTSLEKPTTCFWEPEASEVSSSSAGPTVFCGVGMTLGLLGVAFGTVLFIKRSNSN</sequence>
<dbReference type="SUPFAM" id="SSF48726">
    <property type="entry name" value="Immunoglobulin"/>
    <property type="match status" value="1"/>
</dbReference>
<accession>A0ABD0WYB9</accession>
<dbReference type="InterPro" id="IPR003597">
    <property type="entry name" value="Ig_C1-set"/>
</dbReference>
<keyword evidence="3" id="KW-0393">Immunoglobulin domain</keyword>
<feature type="domain" description="Ig-like" evidence="5">
    <location>
        <begin position="130"/>
        <end position="224"/>
    </location>
</feature>
<reference evidence="6 7" key="1">
    <citation type="submission" date="2024-06" db="EMBL/GenBank/DDBJ databases">
        <authorList>
            <person name="Pan Q."/>
            <person name="Wen M."/>
            <person name="Jouanno E."/>
            <person name="Zahm M."/>
            <person name="Klopp C."/>
            <person name="Cabau C."/>
            <person name="Louis A."/>
            <person name="Berthelot C."/>
            <person name="Parey E."/>
            <person name="Roest Crollius H."/>
            <person name="Montfort J."/>
            <person name="Robinson-Rechavi M."/>
            <person name="Bouchez O."/>
            <person name="Lampietro C."/>
            <person name="Lopez Roques C."/>
            <person name="Donnadieu C."/>
            <person name="Postlethwait J."/>
            <person name="Bobe J."/>
            <person name="Verreycken H."/>
            <person name="Guiguen Y."/>
        </authorList>
    </citation>
    <scope>NUCLEOTIDE SEQUENCE [LARGE SCALE GENOMIC DNA]</scope>
    <source>
        <strain evidence="6">Up_M1</strain>
        <tissue evidence="6">Testis</tissue>
    </source>
</reference>
<evidence type="ECO:0000259" key="5">
    <source>
        <dbReference type="PROSITE" id="PS50835"/>
    </source>
</evidence>
<keyword evidence="2" id="KW-0325">Glycoprotein</keyword>
<dbReference type="Gene3D" id="2.60.40.10">
    <property type="entry name" value="Immunoglobulins"/>
    <property type="match status" value="1"/>
</dbReference>
<feature type="transmembrane region" description="Helical" evidence="4">
    <location>
        <begin position="241"/>
        <end position="264"/>
    </location>
</feature>
<evidence type="ECO:0000313" key="6">
    <source>
        <dbReference type="EMBL" id="KAL0985411.1"/>
    </source>
</evidence>
<dbReference type="CDD" id="cd05767">
    <property type="entry name" value="IgC1_MHC_II_alpha"/>
    <property type="match status" value="1"/>
</dbReference>
<gene>
    <name evidence="6" type="ORF">UPYG_G00156530</name>
</gene>
<keyword evidence="7" id="KW-1185">Reference proteome</keyword>
<dbReference type="InterPro" id="IPR007110">
    <property type="entry name" value="Ig-like_dom"/>
</dbReference>
<dbReference type="PROSITE" id="PS00290">
    <property type="entry name" value="IG_MHC"/>
    <property type="match status" value="1"/>
</dbReference>
<dbReference type="InterPro" id="IPR011162">
    <property type="entry name" value="MHC_I/II-like_Ag-recog"/>
</dbReference>
<evidence type="ECO:0000256" key="3">
    <source>
        <dbReference type="ARBA" id="ARBA00023319"/>
    </source>
</evidence>